<protein>
    <submittedName>
        <fullName evidence="3">Uncharacterized protein</fullName>
    </submittedName>
</protein>
<gene>
    <name evidence="3" type="ORF">E6C70_01385</name>
</gene>
<dbReference type="EMBL" id="SSSN01000002">
    <property type="protein sequence ID" value="THG36214.1"/>
    <property type="molecule type" value="Genomic_DNA"/>
</dbReference>
<reference evidence="3 4" key="1">
    <citation type="submission" date="2019-04" db="EMBL/GenBank/DDBJ databases">
        <authorList>
            <person name="Jiang L."/>
        </authorList>
    </citation>
    <scope>NUCLEOTIDE SEQUENCE [LARGE SCALE GENOMIC DNA]</scope>
    <source>
        <strain evidence="3 4">YIM 131861</strain>
    </source>
</reference>
<evidence type="ECO:0000256" key="1">
    <source>
        <dbReference type="SAM" id="MobiDB-lite"/>
    </source>
</evidence>
<proteinExistence type="predicted"/>
<name>A0A4S4FZW9_9MICO</name>
<evidence type="ECO:0000256" key="2">
    <source>
        <dbReference type="SAM" id="Phobius"/>
    </source>
</evidence>
<feature type="transmembrane region" description="Helical" evidence="2">
    <location>
        <begin position="101"/>
        <end position="124"/>
    </location>
</feature>
<dbReference type="OrthoDB" id="5125658at2"/>
<accession>A0A4S4FZW9</accession>
<feature type="transmembrane region" description="Helical" evidence="2">
    <location>
        <begin position="51"/>
        <end position="69"/>
    </location>
</feature>
<dbReference type="Pfam" id="PF19779">
    <property type="entry name" value="DUF6264"/>
    <property type="match status" value="1"/>
</dbReference>
<feature type="compositionally biased region" description="Low complexity" evidence="1">
    <location>
        <begin position="10"/>
        <end position="21"/>
    </location>
</feature>
<feature type="region of interest" description="Disordered" evidence="1">
    <location>
        <begin position="1"/>
        <end position="21"/>
    </location>
</feature>
<organism evidence="3 4">
    <name type="scientific">Orlajensenia flava</name>
    <dbReference type="NCBI Taxonomy" id="2565934"/>
    <lineage>
        <taxon>Bacteria</taxon>
        <taxon>Bacillati</taxon>
        <taxon>Actinomycetota</taxon>
        <taxon>Actinomycetes</taxon>
        <taxon>Micrococcales</taxon>
        <taxon>Microbacteriaceae</taxon>
        <taxon>Orlajensenia</taxon>
    </lineage>
</organism>
<comment type="caution">
    <text evidence="3">The sequence shown here is derived from an EMBL/GenBank/DDBJ whole genome shotgun (WGS) entry which is preliminary data.</text>
</comment>
<keyword evidence="4" id="KW-1185">Reference proteome</keyword>
<keyword evidence="2" id="KW-0472">Membrane</keyword>
<keyword evidence="2" id="KW-0812">Transmembrane</keyword>
<keyword evidence="2" id="KW-1133">Transmembrane helix</keyword>
<evidence type="ECO:0000313" key="4">
    <source>
        <dbReference type="Proteomes" id="UP000307380"/>
    </source>
</evidence>
<dbReference type="InterPro" id="IPR046231">
    <property type="entry name" value="DUF6264"/>
</dbReference>
<evidence type="ECO:0000313" key="3">
    <source>
        <dbReference type="EMBL" id="THG36214.1"/>
    </source>
</evidence>
<dbReference type="Proteomes" id="UP000307380">
    <property type="component" value="Unassembled WGS sequence"/>
</dbReference>
<feature type="transmembrane region" description="Helical" evidence="2">
    <location>
        <begin position="131"/>
        <end position="153"/>
    </location>
</feature>
<dbReference type="AlphaFoldDB" id="A0A4S4FZW9"/>
<sequence length="167" mass="17426">MAPPGWDWKPPAGDEPVPVGAAAPAPAVRAGESATDGVLATGRKPAPLWDARLTIALLIIGVLGVYTFVQVQNSIPQAIATLYQQEGLGSYTPAASVSGSIAGGLIAQVALWFVAAAISITLLLRRRRAFWVPLAFGVISVLTMMGIILAVMLTDPTLLGHMESTRL</sequence>